<evidence type="ECO:0000256" key="5">
    <source>
        <dbReference type="ARBA" id="ARBA00023125"/>
    </source>
</evidence>
<dbReference type="InterPro" id="IPR003796">
    <property type="entry name" value="RNR_NrdR-like"/>
</dbReference>
<keyword evidence="7" id="KW-0863">Zinc-finger</keyword>
<proteinExistence type="inferred from homology"/>
<dbReference type="PANTHER" id="PTHR30455:SF2">
    <property type="entry name" value="TRANSCRIPTIONAL REPRESSOR NRDR"/>
    <property type="match status" value="1"/>
</dbReference>
<keyword evidence="5 7" id="KW-0238">DNA-binding</keyword>
<comment type="caution">
    <text evidence="9">The sequence shown here is derived from an EMBL/GenBank/DDBJ whole genome shotgun (WGS) entry which is preliminary data.</text>
</comment>
<keyword evidence="7" id="KW-0479">Metal-binding</keyword>
<dbReference type="InterPro" id="IPR005144">
    <property type="entry name" value="ATP-cone_dom"/>
</dbReference>
<protein>
    <recommendedName>
        <fullName evidence="7">Transcriptional repressor NrdR</fullName>
    </recommendedName>
</protein>
<dbReference type="Proteomes" id="UP000034075">
    <property type="component" value="Unassembled WGS sequence"/>
</dbReference>
<dbReference type="EMBL" id="LBSF01000046">
    <property type="protein sequence ID" value="KKQ11025.1"/>
    <property type="molecule type" value="Genomic_DNA"/>
</dbReference>
<evidence type="ECO:0000313" key="9">
    <source>
        <dbReference type="EMBL" id="KKQ11025.1"/>
    </source>
</evidence>
<dbReference type="GO" id="GO:0045892">
    <property type="term" value="P:negative regulation of DNA-templated transcription"/>
    <property type="evidence" value="ECO:0007669"/>
    <property type="project" value="UniProtKB-UniRule"/>
</dbReference>
<keyword evidence="6 7" id="KW-0804">Transcription</keyword>
<dbReference type="PROSITE" id="PS51161">
    <property type="entry name" value="ATP_CONE"/>
    <property type="match status" value="1"/>
</dbReference>
<comment type="similarity">
    <text evidence="7">Belongs to the NrdR family.</text>
</comment>
<dbReference type="NCBIfam" id="TIGR00244">
    <property type="entry name" value="transcriptional regulator NrdR"/>
    <property type="match status" value="1"/>
</dbReference>
<evidence type="ECO:0000256" key="2">
    <source>
        <dbReference type="ARBA" id="ARBA00022741"/>
    </source>
</evidence>
<dbReference type="AlphaFoldDB" id="A0A0G0FBV5"/>
<evidence type="ECO:0000256" key="6">
    <source>
        <dbReference type="ARBA" id="ARBA00023163"/>
    </source>
</evidence>
<gene>
    <name evidence="7" type="primary">nrdR</name>
    <name evidence="9" type="ORF">US24_C0046G0008</name>
</gene>
<feature type="zinc finger region" evidence="7">
    <location>
        <begin position="3"/>
        <end position="34"/>
    </location>
</feature>
<evidence type="ECO:0000313" key="10">
    <source>
        <dbReference type="Proteomes" id="UP000034075"/>
    </source>
</evidence>
<feature type="domain" description="ATP-cone" evidence="8">
    <location>
        <begin position="49"/>
        <end position="138"/>
    </location>
</feature>
<dbReference type="PANTHER" id="PTHR30455">
    <property type="entry name" value="TRANSCRIPTIONAL REPRESSOR NRDR"/>
    <property type="match status" value="1"/>
</dbReference>
<evidence type="ECO:0000256" key="7">
    <source>
        <dbReference type="HAMAP-Rule" id="MF_00440"/>
    </source>
</evidence>
<keyword evidence="7" id="KW-0862">Zinc</keyword>
<organism evidence="9 10">
    <name type="scientific">candidate division WS6 bacterium GW2011_GWC2_36_7</name>
    <dbReference type="NCBI Taxonomy" id="1619091"/>
    <lineage>
        <taxon>Bacteria</taxon>
        <taxon>Candidatus Dojkabacteria</taxon>
    </lineage>
</organism>
<keyword evidence="4 7" id="KW-0805">Transcription regulation</keyword>
<keyword evidence="1 7" id="KW-0678">Repressor</keyword>
<comment type="function">
    <text evidence="7">Negatively regulates transcription of bacterial ribonucleotide reductase nrd genes and operons by binding to NrdR-boxes.</text>
</comment>
<dbReference type="Pfam" id="PF03477">
    <property type="entry name" value="ATP-cone"/>
    <property type="match status" value="1"/>
</dbReference>
<dbReference type="GO" id="GO:0003677">
    <property type="term" value="F:DNA binding"/>
    <property type="evidence" value="ECO:0007669"/>
    <property type="project" value="UniProtKB-KW"/>
</dbReference>
<keyword evidence="2 7" id="KW-0547">Nucleotide-binding</keyword>
<dbReference type="GO" id="GO:0008270">
    <property type="term" value="F:zinc ion binding"/>
    <property type="evidence" value="ECO:0007669"/>
    <property type="project" value="UniProtKB-UniRule"/>
</dbReference>
<evidence type="ECO:0000256" key="3">
    <source>
        <dbReference type="ARBA" id="ARBA00022840"/>
    </source>
</evidence>
<keyword evidence="3 7" id="KW-0067">ATP-binding</keyword>
<sequence>MRCPFCACDTTKVVDKRDNREDSSTRRRRQCLRCGKRFTTYERIEKMDVSIMKKDGSLETFDINKIIKGIKKAINENTVSTREVEDFAEQVERSAINSEEPMSSKEIGKMILDWLKTKDQLSYIRFASVYKEFKDLDDIKEEINKLEKF</sequence>
<dbReference type="InterPro" id="IPR055173">
    <property type="entry name" value="NrdR-like_N"/>
</dbReference>
<evidence type="ECO:0000256" key="4">
    <source>
        <dbReference type="ARBA" id="ARBA00023015"/>
    </source>
</evidence>
<dbReference type="GO" id="GO:0005524">
    <property type="term" value="F:ATP binding"/>
    <property type="evidence" value="ECO:0007669"/>
    <property type="project" value="UniProtKB-UniRule"/>
</dbReference>
<evidence type="ECO:0000256" key="1">
    <source>
        <dbReference type="ARBA" id="ARBA00022491"/>
    </source>
</evidence>
<dbReference type="Pfam" id="PF22811">
    <property type="entry name" value="Zn_ribbon_NrdR"/>
    <property type="match status" value="1"/>
</dbReference>
<dbReference type="PATRIC" id="fig|1619091.4.peg.526"/>
<dbReference type="HAMAP" id="MF_00440">
    <property type="entry name" value="NrdR"/>
    <property type="match status" value="1"/>
</dbReference>
<evidence type="ECO:0000259" key="8">
    <source>
        <dbReference type="PROSITE" id="PS51161"/>
    </source>
</evidence>
<comment type="cofactor">
    <cofactor evidence="7">
        <name>Zn(2+)</name>
        <dbReference type="ChEBI" id="CHEBI:29105"/>
    </cofactor>
    <text evidence="7">Binds 1 zinc ion.</text>
</comment>
<accession>A0A0G0FBV5</accession>
<name>A0A0G0FBV5_9BACT</name>
<reference evidence="9 10" key="1">
    <citation type="journal article" date="2015" name="Nature">
        <title>rRNA introns, odd ribosomes, and small enigmatic genomes across a large radiation of phyla.</title>
        <authorList>
            <person name="Brown C.T."/>
            <person name="Hug L.A."/>
            <person name="Thomas B.C."/>
            <person name="Sharon I."/>
            <person name="Castelle C.J."/>
            <person name="Singh A."/>
            <person name="Wilkins M.J."/>
            <person name="Williams K.H."/>
            <person name="Banfield J.F."/>
        </authorList>
    </citation>
    <scope>NUCLEOTIDE SEQUENCE [LARGE SCALE GENOMIC DNA]</scope>
</reference>